<protein>
    <submittedName>
        <fullName evidence="2">Uncharacterized protein</fullName>
    </submittedName>
</protein>
<dbReference type="AlphaFoldDB" id="A0A8K9UMU6"/>
<feature type="region of interest" description="Disordered" evidence="1">
    <location>
        <begin position="25"/>
        <end position="52"/>
    </location>
</feature>
<accession>A0A8K9UMU6</accession>
<dbReference type="Ensembl" id="ENSOMYT00000146204.1">
    <property type="protein sequence ID" value="ENSOMYP00000113810.1"/>
    <property type="gene ID" value="ENSOMYG00000051128.1"/>
</dbReference>
<dbReference type="Proteomes" id="UP000694395">
    <property type="component" value="Chromosome 9"/>
</dbReference>
<sequence length="52" mass="5966">MTHLMLAVREEVELLWEQIKELSERNQQPCYAPAVERTNSQGSAPLYTPPPL</sequence>
<dbReference type="SUPFAM" id="SSF58026">
    <property type="entry name" value="Delta-sleep-inducing peptide immunoreactive peptide"/>
    <property type="match status" value="1"/>
</dbReference>
<dbReference type="GeneTree" id="ENSGT01060000253442"/>
<organism evidence="2 3">
    <name type="scientific">Oncorhynchus mykiss</name>
    <name type="common">Rainbow trout</name>
    <name type="synonym">Salmo gairdneri</name>
    <dbReference type="NCBI Taxonomy" id="8022"/>
    <lineage>
        <taxon>Eukaryota</taxon>
        <taxon>Metazoa</taxon>
        <taxon>Chordata</taxon>
        <taxon>Craniata</taxon>
        <taxon>Vertebrata</taxon>
        <taxon>Euteleostomi</taxon>
        <taxon>Actinopterygii</taxon>
        <taxon>Neopterygii</taxon>
        <taxon>Teleostei</taxon>
        <taxon>Protacanthopterygii</taxon>
        <taxon>Salmoniformes</taxon>
        <taxon>Salmonidae</taxon>
        <taxon>Salmoninae</taxon>
        <taxon>Oncorhynchus</taxon>
    </lineage>
</organism>
<dbReference type="Pfam" id="PF01166">
    <property type="entry name" value="TSC22"/>
    <property type="match status" value="1"/>
</dbReference>
<reference evidence="2" key="2">
    <citation type="submission" date="2025-08" db="UniProtKB">
        <authorList>
            <consortium name="Ensembl"/>
        </authorList>
    </citation>
    <scope>IDENTIFICATION</scope>
</reference>
<reference evidence="2" key="3">
    <citation type="submission" date="2025-09" db="UniProtKB">
        <authorList>
            <consortium name="Ensembl"/>
        </authorList>
    </citation>
    <scope>IDENTIFICATION</scope>
</reference>
<dbReference type="Gene3D" id="1.20.5.490">
    <property type="entry name" value="Single helix bin"/>
    <property type="match status" value="1"/>
</dbReference>
<keyword evidence="3" id="KW-1185">Reference proteome</keyword>
<dbReference type="InterPro" id="IPR000580">
    <property type="entry name" value="TSC22/Bun"/>
</dbReference>
<proteinExistence type="predicted"/>
<reference evidence="2" key="1">
    <citation type="submission" date="2020-07" db="EMBL/GenBank/DDBJ databases">
        <title>A long reads based de novo assembly of the rainbow trout Arlee double haploid line genome.</title>
        <authorList>
            <person name="Gao G."/>
            <person name="Palti Y."/>
        </authorList>
    </citation>
    <scope>NUCLEOTIDE SEQUENCE [LARGE SCALE GENOMIC DNA]</scope>
</reference>
<evidence type="ECO:0000256" key="1">
    <source>
        <dbReference type="SAM" id="MobiDB-lite"/>
    </source>
</evidence>
<evidence type="ECO:0000313" key="2">
    <source>
        <dbReference type="Ensembl" id="ENSOMYP00000113810.1"/>
    </source>
</evidence>
<evidence type="ECO:0000313" key="3">
    <source>
        <dbReference type="Proteomes" id="UP000694395"/>
    </source>
</evidence>
<name>A0A8K9UMU6_ONCMY</name>
<dbReference type="GO" id="GO:0006357">
    <property type="term" value="P:regulation of transcription by RNA polymerase II"/>
    <property type="evidence" value="ECO:0007669"/>
    <property type="project" value="InterPro"/>
</dbReference>